<accession>A0A6N3QPZ0</accession>
<reference evidence="1 2" key="1">
    <citation type="submission" date="2011-01" db="EMBL/GenBank/DDBJ databases">
        <title>Shigella flexneri CDC 796-83 whole genome shotgun sequencing project.</title>
        <authorList>
            <person name="Mane S.P."/>
            <person name="Sobral B.W."/>
            <person name="Cebula T."/>
            <person name="Chertkov O."/>
            <person name="Munk A.C."/>
            <person name="Tapia R."/>
            <person name="Green L."/>
            <person name="Rogers Y."/>
            <person name="Detter J.C."/>
            <person name="Bruce D."/>
            <person name="Brettin T.S."/>
        </authorList>
    </citation>
    <scope>NUCLEOTIDE SEQUENCE [LARGE SCALE GENOMIC DNA]</scope>
    <source>
        <strain evidence="1 2">CDC 796-83</strain>
    </source>
</reference>
<sequence length="42" mass="4928">MNSEWRFVYKVENESAINVLRTRLPDALRLSGLQNLLKILLL</sequence>
<proteinExistence type="predicted"/>
<dbReference type="AlphaFoldDB" id="A0A6N3QPZ0"/>
<name>A0A6N3QPZ0_SHIFL</name>
<dbReference type="Proteomes" id="UP000003302">
    <property type="component" value="Unassembled WGS sequence"/>
</dbReference>
<protein>
    <submittedName>
        <fullName evidence="1">Uncharacterized protein</fullName>
    </submittedName>
</protein>
<dbReference type="EMBL" id="AERO01000096">
    <property type="protein sequence ID" value="EFW60261.1"/>
    <property type="molecule type" value="Genomic_DNA"/>
</dbReference>
<comment type="caution">
    <text evidence="1">The sequence shown here is derived from an EMBL/GenBank/DDBJ whole genome shotgun (WGS) entry which is preliminary data.</text>
</comment>
<evidence type="ECO:0000313" key="2">
    <source>
        <dbReference type="Proteomes" id="UP000003302"/>
    </source>
</evidence>
<gene>
    <name evidence="1" type="ORF">SGF_02306</name>
</gene>
<organism evidence="1 2">
    <name type="scientific">Shigella flexneri CDC 796-83</name>
    <dbReference type="NCBI Taxonomy" id="945360"/>
    <lineage>
        <taxon>Bacteria</taxon>
        <taxon>Pseudomonadati</taxon>
        <taxon>Pseudomonadota</taxon>
        <taxon>Gammaproteobacteria</taxon>
        <taxon>Enterobacterales</taxon>
        <taxon>Enterobacteriaceae</taxon>
        <taxon>Shigella</taxon>
    </lineage>
</organism>
<evidence type="ECO:0000313" key="1">
    <source>
        <dbReference type="EMBL" id="EFW60261.1"/>
    </source>
</evidence>